<dbReference type="SUPFAM" id="SSF81901">
    <property type="entry name" value="HCP-like"/>
    <property type="match status" value="1"/>
</dbReference>
<dbReference type="AlphaFoldDB" id="A0A431TCZ9"/>
<protein>
    <submittedName>
        <fullName evidence="2">Sel1 repeat family protein</fullName>
    </submittedName>
</protein>
<dbReference type="PANTHER" id="PTHR43628:SF1">
    <property type="entry name" value="CHITIN SYNTHASE REGULATORY FACTOR 2-RELATED"/>
    <property type="match status" value="1"/>
</dbReference>
<dbReference type="Gene3D" id="1.25.40.10">
    <property type="entry name" value="Tetratricopeptide repeat domain"/>
    <property type="match status" value="1"/>
</dbReference>
<dbReference type="InterPro" id="IPR006597">
    <property type="entry name" value="Sel1-like"/>
</dbReference>
<dbReference type="PANTHER" id="PTHR43628">
    <property type="entry name" value="ACTIVATOR OF C KINASE PROTEIN 1-RELATED"/>
    <property type="match status" value="1"/>
</dbReference>
<reference evidence="2 3" key="1">
    <citation type="submission" date="2018-12" db="EMBL/GenBank/DDBJ databases">
        <title>The genome of Variovorax gossypii DSM 100435.</title>
        <authorList>
            <person name="Gao J."/>
            <person name="Sun J."/>
        </authorList>
    </citation>
    <scope>NUCLEOTIDE SEQUENCE [LARGE SCALE GENOMIC DNA]</scope>
    <source>
        <strain evidence="2 3">DSM 100435</strain>
    </source>
</reference>
<dbReference type="EMBL" id="RXOE01000013">
    <property type="protein sequence ID" value="RTQ30547.1"/>
    <property type="molecule type" value="Genomic_DNA"/>
</dbReference>
<evidence type="ECO:0000313" key="2">
    <source>
        <dbReference type="EMBL" id="RTQ30547.1"/>
    </source>
</evidence>
<organism evidence="2 3">
    <name type="scientific">Variovorax gossypii</name>
    <dbReference type="NCBI Taxonomy" id="1679495"/>
    <lineage>
        <taxon>Bacteria</taxon>
        <taxon>Pseudomonadati</taxon>
        <taxon>Pseudomonadota</taxon>
        <taxon>Betaproteobacteria</taxon>
        <taxon>Burkholderiales</taxon>
        <taxon>Comamonadaceae</taxon>
        <taxon>Variovorax</taxon>
    </lineage>
</organism>
<dbReference type="InterPro" id="IPR011990">
    <property type="entry name" value="TPR-like_helical_dom_sf"/>
</dbReference>
<comment type="caution">
    <text evidence="2">The sequence shown here is derived from an EMBL/GenBank/DDBJ whole genome shotgun (WGS) entry which is preliminary data.</text>
</comment>
<dbReference type="Proteomes" id="UP000267418">
    <property type="component" value="Unassembled WGS sequence"/>
</dbReference>
<gene>
    <name evidence="2" type="ORF">EJP69_29150</name>
</gene>
<dbReference type="InterPro" id="IPR052945">
    <property type="entry name" value="Mitotic_Regulator"/>
</dbReference>
<feature type="region of interest" description="Disordered" evidence="1">
    <location>
        <begin position="1"/>
        <end position="49"/>
    </location>
</feature>
<dbReference type="OrthoDB" id="9792653at2"/>
<dbReference type="Pfam" id="PF08238">
    <property type="entry name" value="Sel1"/>
    <property type="match status" value="2"/>
</dbReference>
<name>A0A431TCZ9_9BURK</name>
<proteinExistence type="predicted"/>
<evidence type="ECO:0000256" key="1">
    <source>
        <dbReference type="SAM" id="MobiDB-lite"/>
    </source>
</evidence>
<evidence type="ECO:0000313" key="3">
    <source>
        <dbReference type="Proteomes" id="UP000267418"/>
    </source>
</evidence>
<accession>A0A431TCZ9</accession>
<keyword evidence="3" id="KW-1185">Reference proteome</keyword>
<sequence>MTVQKPLPRSSRRSEADRQRPSAGTGRRVMKHAESTGEHGGLAPNDEPALRPDAISLEAAIAMTGISKRTLWRRVSDGTIAKHKEDSRGRAMLALAQIIDLIDIALIGEELHVIVKADSGDAGAQADAGAMFFVAGRFGAAVYWFDLAAAQGNADAMQWLGNCHASGFGVPKDESLAIMWIAKAASLGHSVACRQIQGMRTGCGES</sequence>
<dbReference type="SMART" id="SM00671">
    <property type="entry name" value="SEL1"/>
    <property type="match status" value="2"/>
</dbReference>